<protein>
    <submittedName>
        <fullName evidence="1">Uncharacterized protein</fullName>
    </submittedName>
</protein>
<reference evidence="1" key="2">
    <citation type="submission" date="2021-02" db="EMBL/GenBank/DDBJ databases">
        <authorList>
            <person name="Kimball J.A."/>
            <person name="Haas M.W."/>
            <person name="Macchietto M."/>
            <person name="Kono T."/>
            <person name="Duquette J."/>
            <person name="Shao M."/>
        </authorList>
    </citation>
    <scope>NUCLEOTIDE SEQUENCE</scope>
    <source>
        <tissue evidence="1">Fresh leaf tissue</tissue>
    </source>
</reference>
<reference evidence="1" key="1">
    <citation type="journal article" date="2021" name="bioRxiv">
        <title>Whole Genome Assembly and Annotation of Northern Wild Rice, Zizania palustris L., Supports a Whole Genome Duplication in the Zizania Genus.</title>
        <authorList>
            <person name="Haas M."/>
            <person name="Kono T."/>
            <person name="Macchietto M."/>
            <person name="Millas R."/>
            <person name="McGilp L."/>
            <person name="Shao M."/>
            <person name="Duquette J."/>
            <person name="Hirsch C.N."/>
            <person name="Kimball J."/>
        </authorList>
    </citation>
    <scope>NUCLEOTIDE SEQUENCE</scope>
    <source>
        <tissue evidence="1">Fresh leaf tissue</tissue>
    </source>
</reference>
<dbReference type="EMBL" id="JAAALK010000285">
    <property type="protein sequence ID" value="KAG8065194.1"/>
    <property type="molecule type" value="Genomic_DNA"/>
</dbReference>
<dbReference type="AlphaFoldDB" id="A0A8J5VYY7"/>
<comment type="caution">
    <text evidence="1">The sequence shown here is derived from an EMBL/GenBank/DDBJ whole genome shotgun (WGS) entry which is preliminary data.</text>
</comment>
<gene>
    <name evidence="1" type="ORF">GUJ93_ZPchr0004g38453</name>
</gene>
<accession>A0A8J5VYY7</accession>
<sequence length="77" mass="8324">MCMVTKGGGCTAWPVYAGGVAKRSDSRRATRGVGVLLLGLVCTQELELVNEANVYKLIGPVLSSRTLRRRKPMSRST</sequence>
<organism evidence="1 2">
    <name type="scientific">Zizania palustris</name>
    <name type="common">Northern wild rice</name>
    <dbReference type="NCBI Taxonomy" id="103762"/>
    <lineage>
        <taxon>Eukaryota</taxon>
        <taxon>Viridiplantae</taxon>
        <taxon>Streptophyta</taxon>
        <taxon>Embryophyta</taxon>
        <taxon>Tracheophyta</taxon>
        <taxon>Spermatophyta</taxon>
        <taxon>Magnoliopsida</taxon>
        <taxon>Liliopsida</taxon>
        <taxon>Poales</taxon>
        <taxon>Poaceae</taxon>
        <taxon>BOP clade</taxon>
        <taxon>Oryzoideae</taxon>
        <taxon>Oryzeae</taxon>
        <taxon>Zizaniinae</taxon>
        <taxon>Zizania</taxon>
    </lineage>
</organism>
<keyword evidence="2" id="KW-1185">Reference proteome</keyword>
<evidence type="ECO:0000313" key="2">
    <source>
        <dbReference type="Proteomes" id="UP000729402"/>
    </source>
</evidence>
<dbReference type="Proteomes" id="UP000729402">
    <property type="component" value="Unassembled WGS sequence"/>
</dbReference>
<evidence type="ECO:0000313" key="1">
    <source>
        <dbReference type="EMBL" id="KAG8065194.1"/>
    </source>
</evidence>
<proteinExistence type="predicted"/>
<name>A0A8J5VYY7_ZIZPA</name>